<dbReference type="PROSITE" id="PS51677">
    <property type="entry name" value="NODB"/>
    <property type="match status" value="1"/>
</dbReference>
<dbReference type="RefSeq" id="WP_053603696.1">
    <property type="nucleotide sequence ID" value="NZ_CP012600.1"/>
</dbReference>
<dbReference type="GO" id="GO:0005975">
    <property type="term" value="P:carbohydrate metabolic process"/>
    <property type="evidence" value="ECO:0007669"/>
    <property type="project" value="InterPro"/>
</dbReference>
<dbReference type="PANTHER" id="PTHR10587">
    <property type="entry name" value="GLYCOSYL TRANSFERASE-RELATED"/>
    <property type="match status" value="1"/>
</dbReference>
<dbReference type="Pfam" id="PF01522">
    <property type="entry name" value="Polysacc_deac_1"/>
    <property type="match status" value="1"/>
</dbReference>
<dbReference type="PATRIC" id="fig|1441095.3.peg.2233"/>
<reference evidence="4 5" key="2">
    <citation type="journal article" date="2016" name="Int. J. Syst. Evol. Microbiol.">
        <title>Bacillus gobiensis sp. nov., isolated from a soil sample.</title>
        <authorList>
            <person name="Liu B."/>
            <person name="Liu G.H."/>
            <person name="Cetin S."/>
            <person name="Schumann P."/>
            <person name="Pan Z.Z."/>
            <person name="Chen Q.Q."/>
        </authorList>
    </citation>
    <scope>NUCLEOTIDE SEQUENCE [LARGE SCALE GENOMIC DNA]</scope>
    <source>
        <strain evidence="4 5">FJAT-4402</strain>
    </source>
</reference>
<dbReference type="InterPro" id="IPR011330">
    <property type="entry name" value="Glyco_hydro/deAcase_b/a-brl"/>
</dbReference>
<dbReference type="GO" id="GO:0016020">
    <property type="term" value="C:membrane"/>
    <property type="evidence" value="ECO:0007669"/>
    <property type="project" value="TreeGrafter"/>
</dbReference>
<keyword evidence="1" id="KW-0479">Metal-binding</keyword>
<dbReference type="Gene3D" id="3.20.20.370">
    <property type="entry name" value="Glycoside hydrolase/deacetylase"/>
    <property type="match status" value="1"/>
</dbReference>
<dbReference type="AlphaFoldDB" id="A0A0M3R9S1"/>
<dbReference type="OrthoDB" id="9812065at2"/>
<name>A0A0M3R9S1_9BACI</name>
<dbReference type="EMBL" id="CP012600">
    <property type="protein sequence ID" value="ALC81922.1"/>
    <property type="molecule type" value="Genomic_DNA"/>
</dbReference>
<evidence type="ECO:0000256" key="1">
    <source>
        <dbReference type="ARBA" id="ARBA00022723"/>
    </source>
</evidence>
<keyword evidence="5" id="KW-1185">Reference proteome</keyword>
<evidence type="ECO:0000256" key="2">
    <source>
        <dbReference type="ARBA" id="ARBA00022801"/>
    </source>
</evidence>
<dbReference type="CDD" id="cd10917">
    <property type="entry name" value="CE4_NodB_like_6s_7s"/>
    <property type="match status" value="1"/>
</dbReference>
<keyword evidence="2" id="KW-0378">Hydrolase</keyword>
<reference evidence="5" key="1">
    <citation type="submission" date="2015-08" db="EMBL/GenBank/DDBJ databases">
        <title>Genome sequencing project for genomic taxonomy and phylogenomics of Bacillus-like bacteria.</title>
        <authorList>
            <person name="Liu B."/>
            <person name="Wang J."/>
            <person name="Zhu Y."/>
            <person name="Liu G."/>
            <person name="Chen Q."/>
            <person name="Chen Z."/>
            <person name="Lan J."/>
            <person name="Che J."/>
            <person name="Ge C."/>
            <person name="Shi H."/>
            <person name="Pan Z."/>
            <person name="Liu X."/>
        </authorList>
    </citation>
    <scope>NUCLEOTIDE SEQUENCE [LARGE SCALE GENOMIC DNA]</scope>
    <source>
        <strain evidence="5">FJAT-4402</strain>
    </source>
</reference>
<gene>
    <name evidence="4" type="ORF">AM592_10120</name>
</gene>
<proteinExistence type="predicted"/>
<dbReference type="SUPFAM" id="SSF88713">
    <property type="entry name" value="Glycoside hydrolase/deacetylase"/>
    <property type="match status" value="1"/>
</dbReference>
<dbReference type="InterPro" id="IPR002509">
    <property type="entry name" value="NODB_dom"/>
</dbReference>
<dbReference type="GO" id="GO:0046872">
    <property type="term" value="F:metal ion binding"/>
    <property type="evidence" value="ECO:0007669"/>
    <property type="project" value="UniProtKB-KW"/>
</dbReference>
<protein>
    <submittedName>
        <fullName evidence="4">Polysaccharide deacetylase</fullName>
    </submittedName>
</protein>
<dbReference type="STRING" id="1441095.AM592_10120"/>
<dbReference type="PANTHER" id="PTHR10587:SF133">
    <property type="entry name" value="CHITIN DEACETYLASE 1-RELATED"/>
    <property type="match status" value="1"/>
</dbReference>
<dbReference type="InterPro" id="IPR050248">
    <property type="entry name" value="Polysacc_deacetylase_ArnD"/>
</dbReference>
<dbReference type="GO" id="GO:0016810">
    <property type="term" value="F:hydrolase activity, acting on carbon-nitrogen (but not peptide) bonds"/>
    <property type="evidence" value="ECO:0007669"/>
    <property type="project" value="InterPro"/>
</dbReference>
<dbReference type="Proteomes" id="UP000067625">
    <property type="component" value="Chromosome"/>
</dbReference>
<feature type="domain" description="NodB homology" evidence="3">
    <location>
        <begin position="7"/>
        <end position="190"/>
    </location>
</feature>
<organism evidence="4 5">
    <name type="scientific">Bacillus gobiensis</name>
    <dbReference type="NCBI Taxonomy" id="1441095"/>
    <lineage>
        <taxon>Bacteria</taxon>
        <taxon>Bacillati</taxon>
        <taxon>Bacillota</taxon>
        <taxon>Bacilli</taxon>
        <taxon>Bacillales</taxon>
        <taxon>Bacillaceae</taxon>
        <taxon>Bacillus</taxon>
    </lineage>
</organism>
<evidence type="ECO:0000313" key="4">
    <source>
        <dbReference type="EMBL" id="ALC81922.1"/>
    </source>
</evidence>
<evidence type="ECO:0000313" key="5">
    <source>
        <dbReference type="Proteomes" id="UP000067625"/>
    </source>
</evidence>
<evidence type="ECO:0000259" key="3">
    <source>
        <dbReference type="PROSITE" id="PS51677"/>
    </source>
</evidence>
<accession>A0A0M3R9S1</accession>
<sequence>MNEQSPRFVCLTFDDGPSAYTVNILDILKTYQARATFFIVGSEAQKFPDIVRRIHAEGHVIGNHTWSHPKITNLSNNELQEEVHSTNHQIQQIINITPDLFRPPFGRINNRTSAELKKLGMTPVLWNVSSWDWLKNMDSDILSLYVNVSLKRNNIILLHDGDQFCGPRNNTVSALPSIIEYLLKNNYSFLTVPEFHQNGFKTEKWNIRHFLRHL</sequence>